<dbReference type="EMBL" id="JRMW01000031">
    <property type="protein sequence ID" value="KGF04383.1"/>
    <property type="molecule type" value="Genomic_DNA"/>
</dbReference>
<dbReference type="Proteomes" id="UP000029579">
    <property type="component" value="Unassembled WGS sequence"/>
</dbReference>
<reference evidence="1 2" key="1">
    <citation type="submission" date="2014-07" db="EMBL/GenBank/DDBJ databases">
        <authorList>
            <person name="McCorrison J."/>
            <person name="Sanka R."/>
            <person name="Torralba M."/>
            <person name="Gillis M."/>
            <person name="Haft D.H."/>
            <person name="Methe B."/>
            <person name="Sutton G."/>
            <person name="Nelson K.E."/>
        </authorList>
    </citation>
    <scope>NUCLEOTIDE SEQUENCE [LARGE SCALE GENOMIC DNA]</scope>
    <source>
        <strain evidence="1 2">S7-1-13</strain>
    </source>
</reference>
<evidence type="ECO:0000313" key="2">
    <source>
        <dbReference type="Proteomes" id="UP000029579"/>
    </source>
</evidence>
<dbReference type="InterPro" id="IPR001387">
    <property type="entry name" value="Cro/C1-type_HTH"/>
</dbReference>
<organism evidence="1 2">
    <name type="scientific">Anaerococcus lactolyticus S7-1-13</name>
    <dbReference type="NCBI Taxonomy" id="1284686"/>
    <lineage>
        <taxon>Bacteria</taxon>
        <taxon>Bacillati</taxon>
        <taxon>Bacillota</taxon>
        <taxon>Tissierellia</taxon>
        <taxon>Tissierellales</taxon>
        <taxon>Peptoniphilaceae</taxon>
        <taxon>Anaerococcus</taxon>
    </lineage>
</organism>
<sequence>MLTQLGIFLRKLRLESGEIMKDMAAKLNVSSSFLSAVENGKKKMPEPWYDTIINLYNLDKEKQNELMSAIEVSQKSLEINLEDLSKEKKRLAFSFARELENMNKDEVDKMKIFFNKDGE</sequence>
<accession>A0A095X3H4</accession>
<dbReference type="RefSeq" id="WP_037327348.1">
    <property type="nucleotide sequence ID" value="NZ_JRMW01000031.1"/>
</dbReference>
<dbReference type="SUPFAM" id="SSF47413">
    <property type="entry name" value="lambda repressor-like DNA-binding domains"/>
    <property type="match status" value="1"/>
</dbReference>
<dbReference type="AlphaFoldDB" id="A0A095X3H4"/>
<dbReference type="CDD" id="cd00093">
    <property type="entry name" value="HTH_XRE"/>
    <property type="match status" value="1"/>
</dbReference>
<dbReference type="Gene3D" id="1.10.260.40">
    <property type="entry name" value="lambda repressor-like DNA-binding domains"/>
    <property type="match status" value="1"/>
</dbReference>
<name>A0A095X3H4_9FIRM</name>
<evidence type="ECO:0000313" key="1">
    <source>
        <dbReference type="EMBL" id="KGF04383.1"/>
    </source>
</evidence>
<dbReference type="OrthoDB" id="9812960at2"/>
<proteinExistence type="predicted"/>
<protein>
    <submittedName>
        <fullName evidence="1">XRE family transcriptional regulator</fullName>
    </submittedName>
</protein>
<dbReference type="GO" id="GO:0003677">
    <property type="term" value="F:DNA binding"/>
    <property type="evidence" value="ECO:0007669"/>
    <property type="project" value="InterPro"/>
</dbReference>
<dbReference type="Pfam" id="PF13560">
    <property type="entry name" value="HTH_31"/>
    <property type="match status" value="1"/>
</dbReference>
<dbReference type="InterPro" id="IPR010982">
    <property type="entry name" value="Lambda_DNA-bd_dom_sf"/>
</dbReference>
<dbReference type="eggNOG" id="COG1426">
    <property type="taxonomic scope" value="Bacteria"/>
</dbReference>
<gene>
    <name evidence="1" type="ORF">HMPREF1630_04210</name>
</gene>
<comment type="caution">
    <text evidence="1">The sequence shown here is derived from an EMBL/GenBank/DDBJ whole genome shotgun (WGS) entry which is preliminary data.</text>
</comment>